<dbReference type="AlphaFoldDB" id="A0A559LMH5"/>
<evidence type="ECO:0000313" key="3">
    <source>
        <dbReference type="Proteomes" id="UP000320707"/>
    </source>
</evidence>
<keyword evidence="1" id="KW-0732">Signal</keyword>
<dbReference type="EMBL" id="SRMI01000003">
    <property type="protein sequence ID" value="TVY75453.1"/>
    <property type="molecule type" value="Genomic_DNA"/>
</dbReference>
<feature type="chain" id="PRO_5021921164" evidence="1">
    <location>
        <begin position="16"/>
        <end position="290"/>
    </location>
</feature>
<name>A0A559LMH5_FUSOC</name>
<gene>
    <name evidence="2" type="ORF">Focb16_v005016</name>
</gene>
<comment type="caution">
    <text evidence="2">The sequence shown here is derived from an EMBL/GenBank/DDBJ whole genome shotgun (WGS) entry which is preliminary data.</text>
</comment>
<evidence type="ECO:0000313" key="2">
    <source>
        <dbReference type="EMBL" id="TVY75453.1"/>
    </source>
</evidence>
<sequence>MRFHILLSLGLGCMASPCKPSSSAVTTAATESSSTETSNPTSTIALSASMTEAMSSETSELSTISSIVSTGSIASTESVSTILSTSSFITEASSAPTTDATTLFTTTSASPDTMTSSPATTSSVAPIAYRVKALDGPIPNAIVRYSPTSGGVLEIASIPTDGSVEAVLSIDPDTGYLSSNGHEMCTISDITNRYATIHVCYDFEVTEQTRFTCEFDAGGSLQCRAPKLSCSYTEDEDGESTTVCTNTGEFWTQLYARSIAPGKYDIGIGRPNLPTATWTPVDLLLQELHS</sequence>
<dbReference type="Proteomes" id="UP000320707">
    <property type="component" value="Unassembled WGS sequence"/>
</dbReference>
<evidence type="ECO:0000256" key="1">
    <source>
        <dbReference type="SAM" id="SignalP"/>
    </source>
</evidence>
<accession>A0A559LMH5</accession>
<proteinExistence type="predicted"/>
<organism evidence="2 3">
    <name type="scientific">Fusarium oxysporum f. sp. cubense</name>
    <dbReference type="NCBI Taxonomy" id="61366"/>
    <lineage>
        <taxon>Eukaryota</taxon>
        <taxon>Fungi</taxon>
        <taxon>Dikarya</taxon>
        <taxon>Ascomycota</taxon>
        <taxon>Pezizomycotina</taxon>
        <taxon>Sordariomycetes</taxon>
        <taxon>Hypocreomycetidae</taxon>
        <taxon>Hypocreales</taxon>
        <taxon>Nectriaceae</taxon>
        <taxon>Fusarium</taxon>
        <taxon>Fusarium oxysporum species complex</taxon>
    </lineage>
</organism>
<reference evidence="2 3" key="1">
    <citation type="journal article" date="2019" name="Microbiol. Resour. Announc.">
        <title>High-quality draft genome sequence of Fusarium oxysporum f. sp. cubense strain 160527, a causal agent of Panama disease.</title>
        <authorList>
            <person name="Asai S."/>
            <person name="Ayukawa Y."/>
            <person name="Gan P."/>
            <person name="Masuda S."/>
            <person name="Komatsu K."/>
            <person name="Shirasu K."/>
            <person name="Arie T."/>
        </authorList>
    </citation>
    <scope>NUCLEOTIDE SEQUENCE [LARGE SCALE GENOMIC DNA]</scope>
    <source>
        <strain evidence="2 3">160527</strain>
    </source>
</reference>
<feature type="signal peptide" evidence="1">
    <location>
        <begin position="1"/>
        <end position="15"/>
    </location>
</feature>
<protein>
    <submittedName>
        <fullName evidence="2">Uncharacterized protein</fullName>
    </submittedName>
</protein>